<evidence type="ECO:0000313" key="1">
    <source>
        <dbReference type="EMBL" id="KAE9598028.1"/>
    </source>
</evidence>
<keyword evidence="2" id="KW-1185">Reference proteome</keyword>
<reference evidence="2" key="1">
    <citation type="journal article" date="2020" name="Nat. Commun.">
        <title>Genome sequence of the cluster root forming white lupin.</title>
        <authorList>
            <person name="Hufnagel B."/>
            <person name="Marques A."/>
            <person name="Soriano A."/>
            <person name="Marques L."/>
            <person name="Divol F."/>
            <person name="Doumas P."/>
            <person name="Sallet E."/>
            <person name="Mancinotti D."/>
            <person name="Carrere S."/>
            <person name="Marande W."/>
            <person name="Arribat S."/>
            <person name="Keller J."/>
            <person name="Huneau C."/>
            <person name="Blein T."/>
            <person name="Aime D."/>
            <person name="Laguerre M."/>
            <person name="Taylor J."/>
            <person name="Schubert V."/>
            <person name="Nelson M."/>
            <person name="Geu-Flores F."/>
            <person name="Crespi M."/>
            <person name="Gallardo-Guerrero K."/>
            <person name="Delaux P.-M."/>
            <person name="Salse J."/>
            <person name="Berges H."/>
            <person name="Guyot R."/>
            <person name="Gouzy J."/>
            <person name="Peret B."/>
        </authorList>
    </citation>
    <scope>NUCLEOTIDE SEQUENCE [LARGE SCALE GENOMIC DNA]</scope>
    <source>
        <strain evidence="2">cv. Amiga</strain>
    </source>
</reference>
<dbReference type="EMBL" id="WOCE01000015">
    <property type="protein sequence ID" value="KAE9598028.1"/>
    <property type="molecule type" value="Genomic_DNA"/>
</dbReference>
<sequence>MLVSFFLRPFLKVLMSASMHWLNFKSLLYPVLRFSDRNKLFFQNMILVTSPNFLTTSF</sequence>
<dbReference type="AlphaFoldDB" id="A0A6A4PD01"/>
<name>A0A6A4PD01_LUPAL</name>
<evidence type="ECO:0000313" key="2">
    <source>
        <dbReference type="Proteomes" id="UP000447434"/>
    </source>
</evidence>
<protein>
    <submittedName>
        <fullName evidence="1">Uncharacterized protein</fullName>
    </submittedName>
</protein>
<organism evidence="1 2">
    <name type="scientific">Lupinus albus</name>
    <name type="common">White lupine</name>
    <name type="synonym">Lupinus termis</name>
    <dbReference type="NCBI Taxonomy" id="3870"/>
    <lineage>
        <taxon>Eukaryota</taxon>
        <taxon>Viridiplantae</taxon>
        <taxon>Streptophyta</taxon>
        <taxon>Embryophyta</taxon>
        <taxon>Tracheophyta</taxon>
        <taxon>Spermatophyta</taxon>
        <taxon>Magnoliopsida</taxon>
        <taxon>eudicotyledons</taxon>
        <taxon>Gunneridae</taxon>
        <taxon>Pentapetalae</taxon>
        <taxon>rosids</taxon>
        <taxon>fabids</taxon>
        <taxon>Fabales</taxon>
        <taxon>Fabaceae</taxon>
        <taxon>Papilionoideae</taxon>
        <taxon>50 kb inversion clade</taxon>
        <taxon>genistoids sensu lato</taxon>
        <taxon>core genistoids</taxon>
        <taxon>Genisteae</taxon>
        <taxon>Lupinus</taxon>
    </lineage>
</organism>
<gene>
    <name evidence="1" type="ORF">Lalb_Chr15g0076191</name>
</gene>
<comment type="caution">
    <text evidence="1">The sequence shown here is derived from an EMBL/GenBank/DDBJ whole genome shotgun (WGS) entry which is preliminary data.</text>
</comment>
<proteinExistence type="predicted"/>
<accession>A0A6A4PD01</accession>
<dbReference type="Proteomes" id="UP000447434">
    <property type="component" value="Chromosome 15"/>
</dbReference>